<accession>A0ABW0GNZ2</accession>
<dbReference type="RefSeq" id="WP_340270914.1">
    <property type="nucleotide sequence ID" value="NZ_JBBEOG010000008.1"/>
</dbReference>
<reference evidence="4" key="1">
    <citation type="journal article" date="2019" name="Int. J. Syst. Evol. Microbiol.">
        <title>The Global Catalogue of Microorganisms (GCM) 10K type strain sequencing project: providing services to taxonomists for standard genome sequencing and annotation.</title>
        <authorList>
            <consortium name="The Broad Institute Genomics Platform"/>
            <consortium name="The Broad Institute Genome Sequencing Center for Infectious Disease"/>
            <person name="Wu L."/>
            <person name="Ma J."/>
        </authorList>
    </citation>
    <scope>NUCLEOTIDE SEQUENCE [LARGE SCALE GENOMIC DNA]</scope>
    <source>
        <strain evidence="4">CCUG 43114</strain>
    </source>
</reference>
<sequence length="150" mass="15190">MSAAVAGTALPPRPPGAVDPRGPRFAAAMTSLVLAATVLTGSVVLLGVQALLFAVTVVLGVGRGPWAWLFRGLVRPRLAPPTWWEDPAAPRFAQLVGLVVVGAGLLLAAAGVPWAVVGAAAAALVAAGLNAVFGICLGCALYRALPRRRL</sequence>
<protein>
    <submittedName>
        <fullName evidence="3">DUF4395 domain-containing protein</fullName>
    </submittedName>
</protein>
<comment type="caution">
    <text evidence="3">The sequence shown here is derived from an EMBL/GenBank/DDBJ whole genome shotgun (WGS) entry which is preliminary data.</text>
</comment>
<dbReference type="InterPro" id="IPR025508">
    <property type="entry name" value="DUF4395"/>
</dbReference>
<gene>
    <name evidence="3" type="ORF">ACFPJ6_09465</name>
</gene>
<dbReference type="Proteomes" id="UP001596122">
    <property type="component" value="Unassembled WGS sequence"/>
</dbReference>
<keyword evidence="1" id="KW-0812">Transmembrane</keyword>
<keyword evidence="1" id="KW-1133">Transmembrane helix</keyword>
<keyword evidence="4" id="KW-1185">Reference proteome</keyword>
<feature type="transmembrane region" description="Helical" evidence="1">
    <location>
        <begin position="25"/>
        <end position="45"/>
    </location>
</feature>
<feature type="transmembrane region" description="Helical" evidence="1">
    <location>
        <begin position="95"/>
        <end position="116"/>
    </location>
</feature>
<keyword evidence="1" id="KW-0472">Membrane</keyword>
<feature type="transmembrane region" description="Helical" evidence="1">
    <location>
        <begin position="122"/>
        <end position="145"/>
    </location>
</feature>
<name>A0ABW0GNZ2_9MICO</name>
<dbReference type="Pfam" id="PF14340">
    <property type="entry name" value="DUF4395"/>
    <property type="match status" value="1"/>
</dbReference>
<evidence type="ECO:0000313" key="4">
    <source>
        <dbReference type="Proteomes" id="UP001596122"/>
    </source>
</evidence>
<evidence type="ECO:0000259" key="2">
    <source>
        <dbReference type="Pfam" id="PF14340"/>
    </source>
</evidence>
<proteinExistence type="predicted"/>
<feature type="domain" description="DUF4395" evidence="2">
    <location>
        <begin position="18"/>
        <end position="145"/>
    </location>
</feature>
<feature type="transmembrane region" description="Helical" evidence="1">
    <location>
        <begin position="51"/>
        <end position="74"/>
    </location>
</feature>
<organism evidence="3 4">
    <name type="scientific">Aquipuribacter nitratireducens</name>
    <dbReference type="NCBI Taxonomy" id="650104"/>
    <lineage>
        <taxon>Bacteria</taxon>
        <taxon>Bacillati</taxon>
        <taxon>Actinomycetota</taxon>
        <taxon>Actinomycetes</taxon>
        <taxon>Micrococcales</taxon>
        <taxon>Intrasporangiaceae</taxon>
        <taxon>Aquipuribacter</taxon>
    </lineage>
</organism>
<dbReference type="EMBL" id="JBHSLD010000007">
    <property type="protein sequence ID" value="MFC5381019.1"/>
    <property type="molecule type" value="Genomic_DNA"/>
</dbReference>
<evidence type="ECO:0000256" key="1">
    <source>
        <dbReference type="SAM" id="Phobius"/>
    </source>
</evidence>
<evidence type="ECO:0000313" key="3">
    <source>
        <dbReference type="EMBL" id="MFC5381019.1"/>
    </source>
</evidence>